<protein>
    <recommendedName>
        <fullName evidence="4">DUF4272 domain-containing protein</fullName>
    </recommendedName>
</protein>
<organism evidence="2 3">
    <name type="scientific">Prosthecobacter vanneervenii</name>
    <dbReference type="NCBI Taxonomy" id="48466"/>
    <lineage>
        <taxon>Bacteria</taxon>
        <taxon>Pseudomonadati</taxon>
        <taxon>Verrucomicrobiota</taxon>
        <taxon>Verrucomicrobiia</taxon>
        <taxon>Verrucomicrobiales</taxon>
        <taxon>Verrucomicrobiaceae</taxon>
        <taxon>Prosthecobacter</taxon>
    </lineage>
</organism>
<gene>
    <name evidence="2" type="ORF">HNQ65_003752</name>
</gene>
<evidence type="ECO:0008006" key="4">
    <source>
        <dbReference type="Google" id="ProtNLM"/>
    </source>
</evidence>
<evidence type="ECO:0000313" key="3">
    <source>
        <dbReference type="Proteomes" id="UP000590740"/>
    </source>
</evidence>
<keyword evidence="3" id="KW-1185">Reference proteome</keyword>
<evidence type="ECO:0000256" key="1">
    <source>
        <dbReference type="SAM" id="MobiDB-lite"/>
    </source>
</evidence>
<dbReference type="AlphaFoldDB" id="A0A7W8DLT3"/>
<dbReference type="Pfam" id="PF14094">
    <property type="entry name" value="DUF4272"/>
    <property type="match status" value="1"/>
</dbReference>
<dbReference type="RefSeq" id="WP_184341688.1">
    <property type="nucleotide sequence ID" value="NZ_JACHIG010000008.1"/>
</dbReference>
<name>A0A7W8DLT3_9BACT</name>
<comment type="caution">
    <text evidence="2">The sequence shown here is derived from an EMBL/GenBank/DDBJ whole genome shotgun (WGS) entry which is preliminary data.</text>
</comment>
<dbReference type="Proteomes" id="UP000590740">
    <property type="component" value="Unassembled WGS sequence"/>
</dbReference>
<dbReference type="EMBL" id="JACHIG010000008">
    <property type="protein sequence ID" value="MBB5034161.1"/>
    <property type="molecule type" value="Genomic_DNA"/>
</dbReference>
<sequence length="403" mass="45411">MPPPPINIFSQHRKPEEVLQLLRQQIPEAIVETSEDGVWSCVRGTWKRGWMKGALHMEVRHDPDYYAGEGWDAQLAGMAGYFRQFPGASQRPELFGYLPGLAFAVNFIIDPAFTENDPRQEVIASVTRLLDGVIFLPGCLSDAEGRLIISADDDADPEAQLPAHEPAQNEDAEPSDEPSDCNPPTESRVISRLTFMGALVNRGFMEDHPEGEALRLEMLDGFRDSDAWQEGEEDEIAALETPVGELPENKSWELPWLSEGAAVLAWSLGLMELPAYDEQVETDDLYKVIGDLENQRLTPKLRSPEELEKLSSQMLCIHWRLRQFSIEPKSMDFAEFAPRAWWGAMDLSLARLSNNDLEIQGAPLIESSEEDWKCTSGIMEERRKAIHWLLGQNPVYSENDTST</sequence>
<proteinExistence type="predicted"/>
<accession>A0A7W8DLT3</accession>
<reference evidence="2 3" key="1">
    <citation type="submission" date="2020-08" db="EMBL/GenBank/DDBJ databases">
        <title>Genomic Encyclopedia of Type Strains, Phase IV (KMG-IV): sequencing the most valuable type-strain genomes for metagenomic binning, comparative biology and taxonomic classification.</title>
        <authorList>
            <person name="Goeker M."/>
        </authorList>
    </citation>
    <scope>NUCLEOTIDE SEQUENCE [LARGE SCALE GENOMIC DNA]</scope>
    <source>
        <strain evidence="2 3">DSM 12252</strain>
    </source>
</reference>
<evidence type="ECO:0000313" key="2">
    <source>
        <dbReference type="EMBL" id="MBB5034161.1"/>
    </source>
</evidence>
<feature type="region of interest" description="Disordered" evidence="1">
    <location>
        <begin position="157"/>
        <end position="186"/>
    </location>
</feature>
<feature type="compositionally biased region" description="Acidic residues" evidence="1">
    <location>
        <begin position="168"/>
        <end position="179"/>
    </location>
</feature>
<dbReference type="InterPro" id="IPR025368">
    <property type="entry name" value="DUF4272"/>
</dbReference>